<organism evidence="1 2">
    <name type="scientific">Pneumocystis oryctolagi</name>
    <dbReference type="NCBI Taxonomy" id="42067"/>
    <lineage>
        <taxon>Eukaryota</taxon>
        <taxon>Fungi</taxon>
        <taxon>Dikarya</taxon>
        <taxon>Ascomycota</taxon>
        <taxon>Taphrinomycotina</taxon>
        <taxon>Pneumocystomycetes</taxon>
        <taxon>Pneumocystaceae</taxon>
        <taxon>Pneumocystis</taxon>
    </lineage>
</organism>
<name>A0ACB7CBG2_9ASCO</name>
<evidence type="ECO:0000313" key="2">
    <source>
        <dbReference type="Proteomes" id="UP000768646"/>
    </source>
</evidence>
<dbReference type="EMBL" id="JABTEG010000009">
    <property type="protein sequence ID" value="KAG4304278.1"/>
    <property type="molecule type" value="Genomic_DNA"/>
</dbReference>
<proteinExistence type="predicted"/>
<keyword evidence="2" id="KW-1185">Reference proteome</keyword>
<evidence type="ECO:0000313" key="1">
    <source>
        <dbReference type="EMBL" id="KAG4304278.1"/>
    </source>
</evidence>
<gene>
    <name evidence="1" type="ORF">PORY_002253</name>
</gene>
<comment type="caution">
    <text evidence="1">The sequence shown here is derived from an EMBL/GenBank/DDBJ whole genome shotgun (WGS) entry which is preliminary data.</text>
</comment>
<protein>
    <submittedName>
        <fullName evidence="1">Uncharacterized protein</fullName>
    </submittedName>
</protein>
<reference evidence="1 2" key="1">
    <citation type="journal article" date="2021" name="Commun. Biol.">
        <title>Genomic insights into the host specific adaptation of the Pneumocystis genus.</title>
        <authorList>
            <person name="Cisse O.H."/>
            <person name="Ma L."/>
            <person name="Dekker J.P."/>
            <person name="Khil P.P."/>
            <person name="Youn J.-H."/>
            <person name="Brenchley J.M."/>
            <person name="Blair R."/>
            <person name="Pahar B."/>
            <person name="Chabe M."/>
            <person name="Van Rompay K.K.A."/>
            <person name="Keesler R."/>
            <person name="Sukura A."/>
            <person name="Hirsch V."/>
            <person name="Kutty G."/>
            <person name="Liu Y."/>
            <person name="Peng L."/>
            <person name="Chen J."/>
            <person name="Song J."/>
            <person name="Weissenbacher-Lang C."/>
            <person name="Xu J."/>
            <person name="Upham N.S."/>
            <person name="Stajich J.E."/>
            <person name="Cuomo C.A."/>
            <person name="Cushion M.T."/>
            <person name="Kovacs J.A."/>
        </authorList>
    </citation>
    <scope>NUCLEOTIDE SEQUENCE [LARGE SCALE GENOMIC DNA]</scope>
    <source>
        <strain evidence="1 2">RABM</strain>
    </source>
</reference>
<sequence length="636" mass="73977">MSNIYQDEENFLEKTSSQDLKSRQTSNKTCVKTERKETIRKSLYDSERNVPFVASQANLRVSSGNIKKTISAFEQMLFTKTSPNRNTEDLGRKVQDSGSAQFSPVLKSNEQYPFGFEKKVGNIEKMGYGVTEQIKVHTEDVFSGGEPEGRVTKEVLSSCASLQKGVLNKSTKSLPERSLTLSGEKIGNAEEKIFIKKTPDKLINDKSLSGKLFEYQGDESNIFNPNDSSSFCGNSLDSDLIYEMNDLKDQLVAMIQEKSDMEKTFNEKYSKLVEENNDLEKKNQNQEEIIDMLNKQIESQKLISESKDYNKYIEHIDFLTQRVKKLESDLDELNTSKQELLKDLDTCQIENKKSTEILKSEIEKSKSIIKDLEEKSKINTDNLDLNEYFQSVKSDYIKKEEILKNEIDFMKQVMEEEKNKSIENIQKMKEEVKISNSLRKKMGIELSDALLRNNNLSQELDNFKNSFEVIKNNYEKALEKEFKEKNDLCLENLRYVKKTNAKLETITDELENEKKKLKEKTKQYNKLYSEFSEFKSKHSDFRKKTLTENEQTAKHISKVKEEHESILKSLLEEHNMIIEKLNIQQDILSNYVNIIKEKDEIIENYKQDFENMYFNYLGETDDIHSGIDSKDIFVTN</sequence>
<dbReference type="Proteomes" id="UP000768646">
    <property type="component" value="Unassembled WGS sequence"/>
</dbReference>
<accession>A0ACB7CBG2</accession>